<accession>A0A0D2H726</accession>
<keyword evidence="1" id="KW-0175">Coiled coil</keyword>
<sequence length="165" mass="18723">MSSPYQFADEPLIIDTQLPELAPSESSDSGNNLSFLDLDCTDPSSLSFNPFECSTFESESINFAAELQQSVSQELIPDTGVINQLNELNFLYAKLEQRVNELDTMCAKLQNQLHQQSNLQSRLSSVETHLKQLVDWYFGFKTTVNRNTEKVALEISSLKLRKTFF</sequence>
<protein>
    <submittedName>
        <fullName evidence="2">Uncharacterized protein</fullName>
    </submittedName>
</protein>
<gene>
    <name evidence="2" type="ORF">Z519_12730</name>
</gene>
<dbReference type="GeneID" id="27705658"/>
<dbReference type="AlphaFoldDB" id="A0A0D2H726"/>
<dbReference type="Proteomes" id="UP000053789">
    <property type="component" value="Unassembled WGS sequence"/>
</dbReference>
<keyword evidence="3" id="KW-1185">Reference proteome</keyword>
<evidence type="ECO:0000313" key="3">
    <source>
        <dbReference type="Proteomes" id="UP000053789"/>
    </source>
</evidence>
<evidence type="ECO:0000256" key="1">
    <source>
        <dbReference type="SAM" id="Coils"/>
    </source>
</evidence>
<reference evidence="2" key="1">
    <citation type="submission" date="2015-01" db="EMBL/GenBank/DDBJ databases">
        <title>The Genome Sequence of Cladophialophora bantiana CBS 173.52.</title>
        <authorList>
            <consortium name="The Broad Institute Genomics Platform"/>
            <person name="Cuomo C."/>
            <person name="de Hoog S."/>
            <person name="Gorbushina A."/>
            <person name="Stielow B."/>
            <person name="Teixiera M."/>
            <person name="Abouelleil A."/>
            <person name="Chapman S.B."/>
            <person name="Priest M."/>
            <person name="Young S.K."/>
            <person name="Wortman J."/>
            <person name="Nusbaum C."/>
            <person name="Birren B."/>
        </authorList>
    </citation>
    <scope>NUCLEOTIDE SEQUENCE [LARGE SCALE GENOMIC DNA]</scope>
    <source>
        <strain evidence="2">CBS 173.52</strain>
    </source>
</reference>
<proteinExistence type="predicted"/>
<dbReference type="HOGENOM" id="CLU_1610566_0_0_1"/>
<name>A0A0D2H726_CLAB1</name>
<dbReference type="EMBL" id="KN847013">
    <property type="protein sequence ID" value="KIW86675.1"/>
    <property type="molecule type" value="Genomic_DNA"/>
</dbReference>
<dbReference type="RefSeq" id="XP_016613344.1">
    <property type="nucleotide sequence ID" value="XM_016770435.1"/>
</dbReference>
<organism evidence="2 3">
    <name type="scientific">Cladophialophora bantiana (strain ATCC 10958 / CBS 173.52 / CDC B-1940 / NIH 8579)</name>
    <name type="common">Xylohypha bantiana</name>
    <dbReference type="NCBI Taxonomy" id="1442370"/>
    <lineage>
        <taxon>Eukaryota</taxon>
        <taxon>Fungi</taxon>
        <taxon>Dikarya</taxon>
        <taxon>Ascomycota</taxon>
        <taxon>Pezizomycotina</taxon>
        <taxon>Eurotiomycetes</taxon>
        <taxon>Chaetothyriomycetidae</taxon>
        <taxon>Chaetothyriales</taxon>
        <taxon>Herpotrichiellaceae</taxon>
        <taxon>Cladophialophora</taxon>
    </lineage>
</organism>
<dbReference type="VEuPathDB" id="FungiDB:Z519_12730"/>
<evidence type="ECO:0000313" key="2">
    <source>
        <dbReference type="EMBL" id="KIW86675.1"/>
    </source>
</evidence>
<feature type="coiled-coil region" evidence="1">
    <location>
        <begin position="85"/>
        <end position="119"/>
    </location>
</feature>